<feature type="transmembrane region" description="Helical" evidence="4">
    <location>
        <begin position="489"/>
        <end position="517"/>
    </location>
</feature>
<name>A0A8S4Q8B7_OWEFU</name>
<evidence type="ECO:0000313" key="6">
    <source>
        <dbReference type="EMBL" id="CAH1803106.1"/>
    </source>
</evidence>
<dbReference type="Gene3D" id="3.40.50.2000">
    <property type="entry name" value="Glycogen Phosphorylase B"/>
    <property type="match status" value="2"/>
</dbReference>
<feature type="chain" id="PRO_5035905588" description="Glucuronosyltransferase" evidence="5">
    <location>
        <begin position="20"/>
        <end position="532"/>
    </location>
</feature>
<keyword evidence="2" id="KW-0328">Glycosyltransferase</keyword>
<organism evidence="6 7">
    <name type="scientific">Owenia fusiformis</name>
    <name type="common">Polychaete worm</name>
    <dbReference type="NCBI Taxonomy" id="6347"/>
    <lineage>
        <taxon>Eukaryota</taxon>
        <taxon>Metazoa</taxon>
        <taxon>Spiralia</taxon>
        <taxon>Lophotrochozoa</taxon>
        <taxon>Annelida</taxon>
        <taxon>Polychaeta</taxon>
        <taxon>Sedentaria</taxon>
        <taxon>Canalipalpata</taxon>
        <taxon>Sabellida</taxon>
        <taxon>Oweniida</taxon>
        <taxon>Oweniidae</taxon>
        <taxon>Owenia</taxon>
    </lineage>
</organism>
<keyword evidence="4" id="KW-1133">Transmembrane helix</keyword>
<dbReference type="InterPro" id="IPR050271">
    <property type="entry name" value="UDP-glycosyltransferase"/>
</dbReference>
<feature type="signal peptide" evidence="5">
    <location>
        <begin position="1"/>
        <end position="19"/>
    </location>
</feature>
<gene>
    <name evidence="6" type="ORF">OFUS_LOCUS26726</name>
</gene>
<evidence type="ECO:0008006" key="8">
    <source>
        <dbReference type="Google" id="ProtNLM"/>
    </source>
</evidence>
<comment type="similarity">
    <text evidence="1">Belongs to the UDP-glycosyltransferase family.</text>
</comment>
<dbReference type="GO" id="GO:0008194">
    <property type="term" value="F:UDP-glycosyltransferase activity"/>
    <property type="evidence" value="ECO:0007669"/>
    <property type="project" value="InterPro"/>
</dbReference>
<keyword evidence="3" id="KW-0808">Transferase</keyword>
<dbReference type="AlphaFoldDB" id="A0A8S4Q8B7"/>
<evidence type="ECO:0000256" key="5">
    <source>
        <dbReference type="SAM" id="SignalP"/>
    </source>
</evidence>
<dbReference type="SUPFAM" id="SSF53756">
    <property type="entry name" value="UDP-Glycosyltransferase/glycogen phosphorylase"/>
    <property type="match status" value="1"/>
</dbReference>
<evidence type="ECO:0000256" key="4">
    <source>
        <dbReference type="SAM" id="Phobius"/>
    </source>
</evidence>
<dbReference type="PANTHER" id="PTHR48043">
    <property type="entry name" value="EG:EG0003.4 PROTEIN-RELATED"/>
    <property type="match status" value="1"/>
</dbReference>
<evidence type="ECO:0000256" key="2">
    <source>
        <dbReference type="ARBA" id="ARBA00022676"/>
    </source>
</evidence>
<sequence>MALIKIFLLMTLCFEFSDSSSILLAPQDIGYTSRVTNVLRIGRILLQAGHEVTVIVSDRIENESLFKHAEGSNLDLAFRVLTYKTPAYDPDTATSTTNQEWLNSMVYKPYTTLLPIAGQAYEDNLKFALKDKDVWNEIATSKFDLIFADEAVFFPRLVSAYFDIPMIVYCNWGPMSLDANFAPRFNLAFVHAFFPATYTDEMTFTERFMNVVEYWHIKWTWYNMYNKFISICREHGYGDSCDNIRDAYKTISLFMMNRNDAIHYPAPYMPHIISIEGFFMISEPKPLDTEYSKIIKKAGEHGIIIASFGSMHRRLDPKTSETFATAFAAMPQTVIWSYEGPPPKGLGNNTIVKEWIPQDDLLAHPSTKLLVTQCGASVLFQAFHYAMPTVGVPFFWDQPFNCHKLTHKVKSGKTVLLTEMTSEKFSNAMKEVIRDKRYKDNANKAADIFHSQPIDPKKKLMYWIEYVIKHKGAHHLRSNAENELNIFQYFLLDITALVVCSLVMLGGIFAIIIKYLIQYIVCARKNNKTKKD</sequence>
<keyword evidence="4" id="KW-0812">Transmembrane</keyword>
<evidence type="ECO:0000256" key="1">
    <source>
        <dbReference type="ARBA" id="ARBA00009995"/>
    </source>
</evidence>
<dbReference type="Pfam" id="PF00201">
    <property type="entry name" value="UDPGT"/>
    <property type="match status" value="1"/>
</dbReference>
<dbReference type="FunFam" id="3.40.50.2000:FF:000021">
    <property type="entry name" value="UDP-glucuronosyltransferase"/>
    <property type="match status" value="1"/>
</dbReference>
<dbReference type="PANTHER" id="PTHR48043:SF145">
    <property type="entry name" value="FI06409P-RELATED"/>
    <property type="match status" value="1"/>
</dbReference>
<dbReference type="Proteomes" id="UP000749559">
    <property type="component" value="Unassembled WGS sequence"/>
</dbReference>
<dbReference type="CDD" id="cd03784">
    <property type="entry name" value="GT1_Gtf-like"/>
    <property type="match status" value="1"/>
</dbReference>
<evidence type="ECO:0000313" key="7">
    <source>
        <dbReference type="Proteomes" id="UP000749559"/>
    </source>
</evidence>
<proteinExistence type="inferred from homology"/>
<accession>A0A8S4Q8B7</accession>
<dbReference type="EMBL" id="CAIIXF020000255">
    <property type="protein sequence ID" value="CAH1803106.1"/>
    <property type="molecule type" value="Genomic_DNA"/>
</dbReference>
<reference evidence="6" key="1">
    <citation type="submission" date="2022-03" db="EMBL/GenBank/DDBJ databases">
        <authorList>
            <person name="Martin C."/>
        </authorList>
    </citation>
    <scope>NUCLEOTIDE SEQUENCE</scope>
</reference>
<keyword evidence="7" id="KW-1185">Reference proteome</keyword>
<keyword evidence="4" id="KW-0472">Membrane</keyword>
<protein>
    <recommendedName>
        <fullName evidence="8">Glucuronosyltransferase</fullName>
    </recommendedName>
</protein>
<dbReference type="OrthoDB" id="6106008at2759"/>
<comment type="caution">
    <text evidence="6">The sequence shown here is derived from an EMBL/GenBank/DDBJ whole genome shotgun (WGS) entry which is preliminary data.</text>
</comment>
<dbReference type="InterPro" id="IPR002213">
    <property type="entry name" value="UDP_glucos_trans"/>
</dbReference>
<evidence type="ECO:0000256" key="3">
    <source>
        <dbReference type="ARBA" id="ARBA00022679"/>
    </source>
</evidence>
<keyword evidence="5" id="KW-0732">Signal</keyword>